<evidence type="ECO:0000313" key="3">
    <source>
        <dbReference type="Proteomes" id="UP000233256"/>
    </source>
</evidence>
<gene>
    <name evidence="2" type="ORF">CVV64_04525</name>
</gene>
<accession>A0A2N1PRT2</accession>
<dbReference type="Pfam" id="PF13487">
    <property type="entry name" value="HD_5"/>
    <property type="match status" value="1"/>
</dbReference>
<dbReference type="Proteomes" id="UP000233256">
    <property type="component" value="Unassembled WGS sequence"/>
</dbReference>
<dbReference type="AlphaFoldDB" id="A0A2N1PRT2"/>
<dbReference type="SMART" id="SM00471">
    <property type="entry name" value="HDc"/>
    <property type="match status" value="1"/>
</dbReference>
<dbReference type="PANTHER" id="PTHR43155:SF2">
    <property type="entry name" value="CYCLIC DI-GMP PHOSPHODIESTERASE PA4108"/>
    <property type="match status" value="1"/>
</dbReference>
<dbReference type="PANTHER" id="PTHR43155">
    <property type="entry name" value="CYCLIC DI-GMP PHOSPHODIESTERASE PA4108-RELATED"/>
    <property type="match status" value="1"/>
</dbReference>
<dbReference type="Gene3D" id="1.10.3210.10">
    <property type="entry name" value="Hypothetical protein af1432"/>
    <property type="match status" value="1"/>
</dbReference>
<dbReference type="CDD" id="cd00077">
    <property type="entry name" value="HDc"/>
    <property type="match status" value="1"/>
</dbReference>
<dbReference type="PROSITE" id="PS51832">
    <property type="entry name" value="HD_GYP"/>
    <property type="match status" value="1"/>
</dbReference>
<name>A0A2N1PRT2_9BACT</name>
<reference evidence="2 3" key="1">
    <citation type="journal article" date="2017" name="ISME J.">
        <title>Potential for microbial H2 and metal transformations associated with novel bacteria and archaea in deep terrestrial subsurface sediments.</title>
        <authorList>
            <person name="Hernsdorf A.W."/>
            <person name="Amano Y."/>
            <person name="Miyakawa K."/>
            <person name="Ise K."/>
            <person name="Suzuki Y."/>
            <person name="Anantharaman K."/>
            <person name="Probst A."/>
            <person name="Burstein D."/>
            <person name="Thomas B.C."/>
            <person name="Banfield J.F."/>
        </authorList>
    </citation>
    <scope>NUCLEOTIDE SEQUENCE [LARGE SCALE GENOMIC DNA]</scope>
    <source>
        <strain evidence="2">HGW-Wallbacteria-1</strain>
    </source>
</reference>
<organism evidence="2 3">
    <name type="scientific">Candidatus Wallbacteria bacterium HGW-Wallbacteria-1</name>
    <dbReference type="NCBI Taxonomy" id="2013854"/>
    <lineage>
        <taxon>Bacteria</taxon>
        <taxon>Candidatus Walliibacteriota</taxon>
    </lineage>
</organism>
<sequence length="379" mass="43206">MREAIVEKSLEGNYVAKPVYFNDELLIEAGARLTEQLLTTLVRRDVESIWIKDISELSDMERQAILNQSYEDILKRNKRLFDTIARGEDFDVQELSATVGKISESLSFDSNLFLNLIQMKNTDDYLYSHSVNVSVLSLMMGLTLGLSEERMEVLGIGAILHDIGLLKVPEVIRKKRGELSEAELSEIMKHPSHGTSMVIGKDALHVDSVNIIYQHHERCDGTGYPEGLKRDDITPMARIVAIADCYEAMTHDRVYRKRLSEYEALKTLLPSSETAFDPVFMKLFLSFMPLFPIGSVVRLNNRQIGKVMSMGKSVFRPIVQLVYDKDFRVLPENRQLDLSAPFNYLVYIEEVLTMEELFQLMKNHSEALAAPDDDESEDL</sequence>
<proteinExistence type="predicted"/>
<dbReference type="EMBL" id="PGXC01000003">
    <property type="protein sequence ID" value="PKK91039.1"/>
    <property type="molecule type" value="Genomic_DNA"/>
</dbReference>
<feature type="domain" description="HD-GYP" evidence="1">
    <location>
        <begin position="104"/>
        <end position="300"/>
    </location>
</feature>
<evidence type="ECO:0000259" key="1">
    <source>
        <dbReference type="PROSITE" id="PS51832"/>
    </source>
</evidence>
<dbReference type="SUPFAM" id="SSF109604">
    <property type="entry name" value="HD-domain/PDEase-like"/>
    <property type="match status" value="1"/>
</dbReference>
<comment type="caution">
    <text evidence="2">The sequence shown here is derived from an EMBL/GenBank/DDBJ whole genome shotgun (WGS) entry which is preliminary data.</text>
</comment>
<evidence type="ECO:0000313" key="2">
    <source>
        <dbReference type="EMBL" id="PKK91039.1"/>
    </source>
</evidence>
<dbReference type="InterPro" id="IPR037522">
    <property type="entry name" value="HD_GYP_dom"/>
</dbReference>
<protein>
    <recommendedName>
        <fullName evidence="1">HD-GYP domain-containing protein</fullName>
    </recommendedName>
</protein>
<dbReference type="InterPro" id="IPR003607">
    <property type="entry name" value="HD/PDEase_dom"/>
</dbReference>